<protein>
    <submittedName>
        <fullName evidence="2">Uncharacterized protein</fullName>
    </submittedName>
</protein>
<accession>W2QJQ6</accession>
<dbReference type="RefSeq" id="XP_008901637.1">
    <property type="nucleotide sequence ID" value="XM_008903389.1"/>
</dbReference>
<reference evidence="2 3" key="2">
    <citation type="submission" date="2013-11" db="EMBL/GenBank/DDBJ databases">
        <title>The Genome Sequence of Phytophthora parasitica INRA-310.</title>
        <authorList>
            <consortium name="The Broad Institute Genomics Platform"/>
            <person name="Russ C."/>
            <person name="Tyler B."/>
            <person name="Panabieres F."/>
            <person name="Shan W."/>
            <person name="Tripathy S."/>
            <person name="Grunwald N."/>
            <person name="Machado M."/>
            <person name="Johnson C.S."/>
            <person name="Arredondo F."/>
            <person name="Hong C."/>
            <person name="Coffey M."/>
            <person name="Young S.K."/>
            <person name="Zeng Q."/>
            <person name="Gargeya S."/>
            <person name="Fitzgerald M."/>
            <person name="Abouelleil A."/>
            <person name="Alvarado L."/>
            <person name="Chapman S.B."/>
            <person name="Gainer-Dewar J."/>
            <person name="Goldberg J."/>
            <person name="Griggs A."/>
            <person name="Gujja S."/>
            <person name="Hansen M."/>
            <person name="Howarth C."/>
            <person name="Imamovic A."/>
            <person name="Ireland A."/>
            <person name="Larimer J."/>
            <person name="McCowan C."/>
            <person name="Murphy C."/>
            <person name="Pearson M."/>
            <person name="Poon T.W."/>
            <person name="Priest M."/>
            <person name="Roberts A."/>
            <person name="Saif S."/>
            <person name="Shea T."/>
            <person name="Sykes S."/>
            <person name="Wortman J."/>
            <person name="Nusbaum C."/>
            <person name="Birren B."/>
        </authorList>
    </citation>
    <scope>NUCLEOTIDE SEQUENCE [LARGE SCALE GENOMIC DNA]</scope>
    <source>
        <strain evidence="2 3">INRA-310</strain>
    </source>
</reference>
<proteinExistence type="predicted"/>
<dbReference type="OMA" id="KQDSMYN"/>
<evidence type="ECO:0000313" key="3">
    <source>
        <dbReference type="Proteomes" id="UP000018817"/>
    </source>
</evidence>
<gene>
    <name evidence="2" type="ORF">PPTG_22349</name>
</gene>
<reference evidence="3" key="1">
    <citation type="submission" date="2011-12" db="EMBL/GenBank/DDBJ databases">
        <authorList>
            <consortium name="The Broad Institute Genome Sequencing Platform"/>
            <person name="Russ C."/>
            <person name="Tyler B."/>
            <person name="Panabieres F."/>
            <person name="Shan W."/>
            <person name="Tripathy S."/>
            <person name="Grunwald N."/>
            <person name="Machado M."/>
            <person name="Young S.K."/>
            <person name="Zeng Q."/>
            <person name="Gargeya S."/>
            <person name="Fitzgerald M."/>
            <person name="Haas B."/>
            <person name="Abouelleil A."/>
            <person name="Alvarado L."/>
            <person name="Arachchi H.M."/>
            <person name="Berlin A."/>
            <person name="Chapman S.B."/>
            <person name="Gearin G."/>
            <person name="Goldberg J."/>
            <person name="Griggs A."/>
            <person name="Gujja S."/>
            <person name="Hansen M."/>
            <person name="Heiman D."/>
            <person name="Howarth C."/>
            <person name="Larimer J."/>
            <person name="Lui A."/>
            <person name="MacDonald P.J.P."/>
            <person name="McCowen C."/>
            <person name="Montmayeur A."/>
            <person name="Murphy C."/>
            <person name="Neiman D."/>
            <person name="Pearson M."/>
            <person name="Priest M."/>
            <person name="Roberts A."/>
            <person name="Saif S."/>
            <person name="Shea T."/>
            <person name="Sisk P."/>
            <person name="Stolte C."/>
            <person name="Sykes S."/>
            <person name="Wortman J."/>
            <person name="Nusbaum C."/>
            <person name="Birren B."/>
        </authorList>
    </citation>
    <scope>NUCLEOTIDE SEQUENCE [LARGE SCALE GENOMIC DNA]</scope>
    <source>
        <strain evidence="3">INRA-310</strain>
    </source>
</reference>
<dbReference type="VEuPathDB" id="FungiDB:PPTG_22349"/>
<evidence type="ECO:0000313" key="2">
    <source>
        <dbReference type="EMBL" id="ETN13392.1"/>
    </source>
</evidence>
<evidence type="ECO:0000256" key="1">
    <source>
        <dbReference type="SAM" id="MobiDB-lite"/>
    </source>
</evidence>
<dbReference type="Proteomes" id="UP000018817">
    <property type="component" value="Unassembled WGS sequence"/>
</dbReference>
<sequence>MTPQDKLAAKPQKELEKMDDALKKTKGKLESKAAKAQRKKLEALKQKEKKKEAKELLKQDSMYNRWLVDNLTPEDVFSKFKFDMLKKK</sequence>
<dbReference type="AlphaFoldDB" id="W2QJQ6"/>
<organism evidence="2 3">
    <name type="scientific">Phytophthora nicotianae (strain INRA-310)</name>
    <name type="common">Phytophthora parasitica</name>
    <dbReference type="NCBI Taxonomy" id="761204"/>
    <lineage>
        <taxon>Eukaryota</taxon>
        <taxon>Sar</taxon>
        <taxon>Stramenopiles</taxon>
        <taxon>Oomycota</taxon>
        <taxon>Peronosporomycetes</taxon>
        <taxon>Peronosporales</taxon>
        <taxon>Peronosporaceae</taxon>
        <taxon>Phytophthora</taxon>
    </lineage>
</organism>
<dbReference type="EMBL" id="KI669575">
    <property type="protein sequence ID" value="ETN13392.1"/>
    <property type="molecule type" value="Genomic_DNA"/>
</dbReference>
<name>W2QJQ6_PHYN3</name>
<feature type="region of interest" description="Disordered" evidence="1">
    <location>
        <begin position="24"/>
        <end position="50"/>
    </location>
</feature>
<dbReference type="GeneID" id="20190948"/>